<reference evidence="9 10" key="1">
    <citation type="journal article" date="2015" name="Genome Announc.">
        <title>Complete Genome Sequence of Methanosphaerula palustris E1-9CT, a Hydrogenotrophic Methanogen Isolated from a Minerotrophic Fen Peatland.</title>
        <authorList>
            <person name="Cadillo-Quiroz H."/>
            <person name="Browne P."/>
            <person name="Kyrpides N."/>
            <person name="Woyke T."/>
            <person name="Goodwin L."/>
            <person name="Detter C."/>
            <person name="Yavitt J.B."/>
            <person name="Zinder S.H."/>
        </authorList>
    </citation>
    <scope>NUCLEOTIDE SEQUENCE [LARGE SCALE GENOMIC DNA]</scope>
    <source>
        <strain evidence="10">ATCC BAA-1556 / DSM 19958 / E1-9c</strain>
    </source>
</reference>
<dbReference type="Gene3D" id="3.30.70.20">
    <property type="match status" value="1"/>
</dbReference>
<comment type="function">
    <text evidence="7">Ferredoxins are iron-sulfur proteins that transfer electrons in a wide variety of metabolic reactions.</text>
</comment>
<proteinExistence type="predicted"/>
<dbReference type="KEGG" id="mpl:Mpal_2282"/>
<dbReference type="InterPro" id="IPR017896">
    <property type="entry name" value="4Fe4S_Fe-S-bd"/>
</dbReference>
<dbReference type="PROSITE" id="PS00198">
    <property type="entry name" value="4FE4S_FER_1"/>
    <property type="match status" value="1"/>
</dbReference>
<evidence type="ECO:0000256" key="7">
    <source>
        <dbReference type="RuleBase" id="RU368020"/>
    </source>
</evidence>
<dbReference type="GO" id="GO:0051536">
    <property type="term" value="F:iron-sulfur cluster binding"/>
    <property type="evidence" value="ECO:0007669"/>
    <property type="project" value="UniProtKB-KW"/>
</dbReference>
<sequence length="74" mass="7870">MKIVSINRDACISCAACWLLCPGIFTEEKGDMKSSIQPSCQIDGLLAEGTVPSNQDVYAAEAADACPVHVITIR</sequence>
<dbReference type="GO" id="GO:0005506">
    <property type="term" value="F:iron ion binding"/>
    <property type="evidence" value="ECO:0007669"/>
    <property type="project" value="UniProtKB-UniRule"/>
</dbReference>
<dbReference type="Pfam" id="PF13459">
    <property type="entry name" value="Fer4_15"/>
    <property type="match status" value="1"/>
</dbReference>
<dbReference type="PRINTS" id="PR00352">
    <property type="entry name" value="3FE4SFRDOXIN"/>
</dbReference>
<accession>B8GE68</accession>
<dbReference type="AlphaFoldDB" id="B8GE68"/>
<evidence type="ECO:0000256" key="4">
    <source>
        <dbReference type="ARBA" id="ARBA00022982"/>
    </source>
</evidence>
<dbReference type="PANTHER" id="PTHR36923">
    <property type="entry name" value="FERREDOXIN"/>
    <property type="match status" value="1"/>
</dbReference>
<dbReference type="OrthoDB" id="5583at2157"/>
<dbReference type="Proteomes" id="UP000002457">
    <property type="component" value="Chromosome"/>
</dbReference>
<keyword evidence="10" id="KW-1185">Reference proteome</keyword>
<name>B8GE68_METPE</name>
<dbReference type="GO" id="GO:0016491">
    <property type="term" value="F:oxidoreductase activity"/>
    <property type="evidence" value="ECO:0007669"/>
    <property type="project" value="UniProtKB-ARBA"/>
</dbReference>
<dbReference type="GO" id="GO:0009055">
    <property type="term" value="F:electron transfer activity"/>
    <property type="evidence" value="ECO:0007669"/>
    <property type="project" value="UniProtKB-UniRule"/>
</dbReference>
<dbReference type="eggNOG" id="arCOG00349">
    <property type="taxonomic scope" value="Archaea"/>
</dbReference>
<keyword evidence="2 7" id="KW-0813">Transport</keyword>
<keyword evidence="4 7" id="KW-0249">Electron transport</keyword>
<dbReference type="PROSITE" id="PS51379">
    <property type="entry name" value="4FE4S_FER_2"/>
    <property type="match status" value="1"/>
</dbReference>
<evidence type="ECO:0000256" key="6">
    <source>
        <dbReference type="ARBA" id="ARBA00023014"/>
    </source>
</evidence>
<keyword evidence="3 7" id="KW-0479">Metal-binding</keyword>
<evidence type="ECO:0000256" key="2">
    <source>
        <dbReference type="ARBA" id="ARBA00022448"/>
    </source>
</evidence>
<gene>
    <name evidence="9" type="ordered locus">Mpal_2282</name>
</gene>
<dbReference type="EMBL" id="CP001338">
    <property type="protein sequence ID" value="ACL17569.1"/>
    <property type="molecule type" value="Genomic_DNA"/>
</dbReference>
<protein>
    <recommendedName>
        <fullName evidence="7">Ferredoxin</fullName>
    </recommendedName>
</protein>
<dbReference type="SUPFAM" id="SSF54862">
    <property type="entry name" value="4Fe-4S ferredoxins"/>
    <property type="match status" value="1"/>
</dbReference>
<evidence type="ECO:0000256" key="3">
    <source>
        <dbReference type="ARBA" id="ARBA00022723"/>
    </source>
</evidence>
<evidence type="ECO:0000256" key="1">
    <source>
        <dbReference type="ARBA" id="ARBA00001966"/>
    </source>
</evidence>
<dbReference type="InterPro" id="IPR017900">
    <property type="entry name" value="4Fe4S_Fe_S_CS"/>
</dbReference>
<evidence type="ECO:0000313" key="9">
    <source>
        <dbReference type="EMBL" id="ACL17569.1"/>
    </source>
</evidence>
<evidence type="ECO:0000256" key="5">
    <source>
        <dbReference type="ARBA" id="ARBA00023004"/>
    </source>
</evidence>
<dbReference type="RefSeq" id="WP_012618888.1">
    <property type="nucleotide sequence ID" value="NC_011832.1"/>
</dbReference>
<keyword evidence="5 7" id="KW-0408">Iron</keyword>
<dbReference type="InterPro" id="IPR051269">
    <property type="entry name" value="Fe-S_cluster_ET"/>
</dbReference>
<organism evidence="9 10">
    <name type="scientific">Methanosphaerula palustris (strain ATCC BAA-1556 / DSM 19958 / E1-9c)</name>
    <dbReference type="NCBI Taxonomy" id="521011"/>
    <lineage>
        <taxon>Archaea</taxon>
        <taxon>Methanobacteriati</taxon>
        <taxon>Methanobacteriota</taxon>
        <taxon>Stenosarchaea group</taxon>
        <taxon>Methanomicrobia</taxon>
        <taxon>Methanomicrobiales</taxon>
        <taxon>Methanoregulaceae</taxon>
        <taxon>Methanosphaerula</taxon>
    </lineage>
</organism>
<dbReference type="GeneID" id="7270543"/>
<keyword evidence="6 7" id="KW-0411">Iron-sulfur</keyword>
<evidence type="ECO:0000259" key="8">
    <source>
        <dbReference type="PROSITE" id="PS51379"/>
    </source>
</evidence>
<dbReference type="STRING" id="521011.Mpal_2282"/>
<feature type="domain" description="4Fe-4S ferredoxin-type" evidence="8">
    <location>
        <begin position="2"/>
        <end position="30"/>
    </location>
</feature>
<evidence type="ECO:0000313" key="10">
    <source>
        <dbReference type="Proteomes" id="UP000002457"/>
    </source>
</evidence>
<dbReference type="PANTHER" id="PTHR36923:SF3">
    <property type="entry name" value="FERREDOXIN"/>
    <property type="match status" value="1"/>
</dbReference>
<dbReference type="HOGENOM" id="CLU_139698_9_1_2"/>
<comment type="cofactor">
    <cofactor evidence="1">
        <name>[4Fe-4S] cluster</name>
        <dbReference type="ChEBI" id="CHEBI:49883"/>
    </cofactor>
</comment>
<dbReference type="InterPro" id="IPR001080">
    <property type="entry name" value="3Fe4S_ferredoxin"/>
</dbReference>